<feature type="compositionally biased region" description="Basic and acidic residues" evidence="1">
    <location>
        <begin position="7"/>
        <end position="38"/>
    </location>
</feature>
<feature type="compositionally biased region" description="Basic and acidic residues" evidence="1">
    <location>
        <begin position="48"/>
        <end position="57"/>
    </location>
</feature>
<comment type="caution">
    <text evidence="2">The sequence shown here is derived from an EMBL/GenBank/DDBJ whole genome shotgun (WGS) entry which is preliminary data.</text>
</comment>
<dbReference type="Proteomes" id="UP001334248">
    <property type="component" value="Unassembled WGS sequence"/>
</dbReference>
<feature type="compositionally biased region" description="Polar residues" evidence="1">
    <location>
        <begin position="63"/>
        <end position="72"/>
    </location>
</feature>
<gene>
    <name evidence="2" type="ORF">PMZ80_006750</name>
</gene>
<evidence type="ECO:0000313" key="2">
    <source>
        <dbReference type="EMBL" id="KAK5941471.1"/>
    </source>
</evidence>
<organism evidence="2 3">
    <name type="scientific">Knufia obscura</name>
    <dbReference type="NCBI Taxonomy" id="1635080"/>
    <lineage>
        <taxon>Eukaryota</taxon>
        <taxon>Fungi</taxon>
        <taxon>Dikarya</taxon>
        <taxon>Ascomycota</taxon>
        <taxon>Pezizomycotina</taxon>
        <taxon>Eurotiomycetes</taxon>
        <taxon>Chaetothyriomycetidae</taxon>
        <taxon>Chaetothyriales</taxon>
        <taxon>Trichomeriaceae</taxon>
        <taxon>Knufia</taxon>
    </lineage>
</organism>
<dbReference type="GeneID" id="90000199"/>
<proteinExistence type="predicted"/>
<name>A0ABR0RLI8_9EURO</name>
<evidence type="ECO:0000313" key="3">
    <source>
        <dbReference type="Proteomes" id="UP001334248"/>
    </source>
</evidence>
<keyword evidence="3" id="KW-1185">Reference proteome</keyword>
<dbReference type="EMBL" id="JAVHJV010000007">
    <property type="protein sequence ID" value="KAK5941471.1"/>
    <property type="molecule type" value="Genomic_DNA"/>
</dbReference>
<dbReference type="RefSeq" id="XP_064729561.1">
    <property type="nucleotide sequence ID" value="XM_064875161.1"/>
</dbReference>
<protein>
    <submittedName>
        <fullName evidence="2">Uncharacterized protein</fullName>
    </submittedName>
</protein>
<accession>A0ABR0RLI8</accession>
<feature type="region of interest" description="Disordered" evidence="1">
    <location>
        <begin position="1"/>
        <end position="92"/>
    </location>
</feature>
<evidence type="ECO:0000256" key="1">
    <source>
        <dbReference type="SAM" id="MobiDB-lite"/>
    </source>
</evidence>
<reference evidence="2 3" key="1">
    <citation type="journal article" date="2023" name="Res Sq">
        <title>Genomic and morphological characterization of Knufia obscura isolated from the Mars 2020 spacecraft assembly facility.</title>
        <authorList>
            <person name="Chander A.M."/>
            <person name="Teixeira M.M."/>
            <person name="Singh N.K."/>
            <person name="Williams M.P."/>
            <person name="Parker C.W."/>
            <person name="Leo P."/>
            <person name="Stajich J.E."/>
            <person name="Torok T."/>
            <person name="Tighe S."/>
            <person name="Mason C.E."/>
            <person name="Venkateswaran K."/>
        </authorList>
    </citation>
    <scope>NUCLEOTIDE SEQUENCE [LARGE SCALE GENOMIC DNA]</scope>
    <source>
        <strain evidence="2 3">CCFEE 5817</strain>
    </source>
</reference>
<sequence length="92" mass="9781">MGIITTLKEKVSDHHEQQRESVDELQTHNDGHDVRKSDAANWVAKGQGGERSDDHGIRAGSLTADNTASAMSDPTVAEAVTKDEGRVGGGSR</sequence>